<reference evidence="3 4" key="1">
    <citation type="journal article" date="2021" name="Plant Biotechnol. J.">
        <title>Multi-omics assisted identification of the key and species-specific regulatory components of drought-tolerant mechanisms in Gossypium stocksii.</title>
        <authorList>
            <person name="Yu D."/>
            <person name="Ke L."/>
            <person name="Zhang D."/>
            <person name="Wu Y."/>
            <person name="Sun Y."/>
            <person name="Mei J."/>
            <person name="Sun J."/>
            <person name="Sun Y."/>
        </authorList>
    </citation>
    <scope>NUCLEOTIDE SEQUENCE [LARGE SCALE GENOMIC DNA]</scope>
    <source>
        <strain evidence="4">cv. E1</strain>
        <tissue evidence="3">Leaf</tissue>
    </source>
</reference>
<dbReference type="Proteomes" id="UP000828251">
    <property type="component" value="Unassembled WGS sequence"/>
</dbReference>
<comment type="caution">
    <text evidence="3">The sequence shown here is derived from an EMBL/GenBank/DDBJ whole genome shotgun (WGS) entry which is preliminary data.</text>
</comment>
<proteinExistence type="predicted"/>
<organism evidence="3 4">
    <name type="scientific">Gossypium stocksii</name>
    <dbReference type="NCBI Taxonomy" id="47602"/>
    <lineage>
        <taxon>Eukaryota</taxon>
        <taxon>Viridiplantae</taxon>
        <taxon>Streptophyta</taxon>
        <taxon>Embryophyta</taxon>
        <taxon>Tracheophyta</taxon>
        <taxon>Spermatophyta</taxon>
        <taxon>Magnoliopsida</taxon>
        <taxon>eudicotyledons</taxon>
        <taxon>Gunneridae</taxon>
        <taxon>Pentapetalae</taxon>
        <taxon>rosids</taxon>
        <taxon>malvids</taxon>
        <taxon>Malvales</taxon>
        <taxon>Malvaceae</taxon>
        <taxon>Malvoideae</taxon>
        <taxon>Gossypium</taxon>
    </lineage>
</organism>
<feature type="region of interest" description="Disordered" evidence="2">
    <location>
        <begin position="1"/>
        <end position="26"/>
    </location>
</feature>
<feature type="compositionally biased region" description="Polar residues" evidence="2">
    <location>
        <begin position="205"/>
        <end position="239"/>
    </location>
</feature>
<dbReference type="EMBL" id="JAIQCV010000008">
    <property type="protein sequence ID" value="KAH1072672.1"/>
    <property type="molecule type" value="Genomic_DNA"/>
</dbReference>
<dbReference type="AlphaFoldDB" id="A0A9D3V5E8"/>
<feature type="coiled-coil region" evidence="1">
    <location>
        <begin position="96"/>
        <end position="123"/>
    </location>
</feature>
<feature type="compositionally biased region" description="Basic and acidic residues" evidence="2">
    <location>
        <begin position="1"/>
        <end position="16"/>
    </location>
</feature>
<sequence>MLKEVADQNEPMDTRGRARKASRSRDMLSTMENRVGNLEEFVGDMKKTLELVKRHIDRFDSIEKQLKEFMLDSLGANVEKMNGLVNSTTEKLAERDDTLEDTVLAMKKEIEELKGELMIYKAALSIRMLTSRPKQQAMDNATKAPSKKLVEHKTDLRRVKSTVELPPLEKMGCVSHFEKKEAMPKQLKQGGQRTMGGTKPRCENQGDSNGNKSNFRQVRAETSYQQDVPISTTVQVKKR</sequence>
<gene>
    <name evidence="3" type="ORF">J1N35_025000</name>
</gene>
<keyword evidence="1" id="KW-0175">Coiled coil</keyword>
<evidence type="ECO:0000313" key="3">
    <source>
        <dbReference type="EMBL" id="KAH1072672.1"/>
    </source>
</evidence>
<evidence type="ECO:0000256" key="1">
    <source>
        <dbReference type="SAM" id="Coils"/>
    </source>
</evidence>
<evidence type="ECO:0000313" key="4">
    <source>
        <dbReference type="Proteomes" id="UP000828251"/>
    </source>
</evidence>
<protein>
    <submittedName>
        <fullName evidence="3">Uncharacterized protein</fullName>
    </submittedName>
</protein>
<accession>A0A9D3V5E8</accession>
<name>A0A9D3V5E8_9ROSI</name>
<feature type="region of interest" description="Disordered" evidence="2">
    <location>
        <begin position="181"/>
        <end position="239"/>
    </location>
</feature>
<keyword evidence="4" id="KW-1185">Reference proteome</keyword>
<evidence type="ECO:0000256" key="2">
    <source>
        <dbReference type="SAM" id="MobiDB-lite"/>
    </source>
</evidence>
<dbReference type="OrthoDB" id="996639at2759"/>